<dbReference type="Proteomes" id="UP000789702">
    <property type="component" value="Unassembled WGS sequence"/>
</dbReference>
<protein>
    <submittedName>
        <fullName evidence="1">11687_t:CDS:1</fullName>
    </submittedName>
</protein>
<name>A0ACA9M7P7_9GLOM</name>
<dbReference type="EMBL" id="CAJVPU010007008">
    <property type="protein sequence ID" value="CAG8567763.1"/>
    <property type="molecule type" value="Genomic_DNA"/>
</dbReference>
<organism evidence="1 2">
    <name type="scientific">Dentiscutata heterogama</name>
    <dbReference type="NCBI Taxonomy" id="1316150"/>
    <lineage>
        <taxon>Eukaryota</taxon>
        <taxon>Fungi</taxon>
        <taxon>Fungi incertae sedis</taxon>
        <taxon>Mucoromycota</taxon>
        <taxon>Glomeromycotina</taxon>
        <taxon>Glomeromycetes</taxon>
        <taxon>Diversisporales</taxon>
        <taxon>Gigasporaceae</taxon>
        <taxon>Dentiscutata</taxon>
    </lineage>
</organism>
<sequence>MASPTIQIPDSVYPPIPGENHRYYGNIHKKQVILHSAANVQVLGDTSSFPQFFDMDMDMDIYEAAATGNIDRVKELLDPHGAGETTSSFLLANEVSPSSGLNPLHYAASRGHTDIVKWLVTEAGAIIDLEDQTASYNGHVSIVAWLLMNSANVEQKDNDGWTALHNASSQGHIMIVRYLLENTSANVDVKSNKGHTPLMNAASKGHISVVKYLLNRANANPFVKNCIGESAYDIAAASQKAYICELLEKAEREWWKNKRLLQSTTSPYDLMNLPATNQPYDIYVFHSAVPVILHENQRLSSAFSLSIRNPPKYSANNLLKSDSCSPWSLHPEGRPCTKEDVHLPLGPSSSSTSSKISQSDWDWFTEWCIDIDYPRVDSQGWQYAKKFDEPDSSWSESLPSNSSNVGVRRRRWIRIMKRKMSLNEIGIGELDYLERAEAIVKKYPDNSKGKSVDLSAADKLARYKEAIEILSSGIKTDHNAQRKQKAMLLINNFTRLAEGNDIPTTPNMSKPLSPTPLSYRSDATLTNNETPSTASFETIEHPWNVVDNLQESILDLTSPSTMVSPRTHPQTGVNITNAQAQTLTSHNKFKWENDEDVSECRLCDKKFRLWARRHHCRRCGKVVCDQCSTKRAPLLPSQVLSDPSSSDIMSHTQYH</sequence>
<comment type="caution">
    <text evidence="1">The sequence shown here is derived from an EMBL/GenBank/DDBJ whole genome shotgun (WGS) entry which is preliminary data.</text>
</comment>
<reference evidence="1" key="1">
    <citation type="submission" date="2021-06" db="EMBL/GenBank/DDBJ databases">
        <authorList>
            <person name="Kallberg Y."/>
            <person name="Tangrot J."/>
            <person name="Rosling A."/>
        </authorList>
    </citation>
    <scope>NUCLEOTIDE SEQUENCE</scope>
    <source>
        <strain evidence="1">IL203A</strain>
    </source>
</reference>
<feature type="non-terminal residue" evidence="1">
    <location>
        <position position="655"/>
    </location>
</feature>
<gene>
    <name evidence="1" type="ORF">DHETER_LOCUS5927</name>
</gene>
<accession>A0ACA9M7P7</accession>
<evidence type="ECO:0000313" key="2">
    <source>
        <dbReference type="Proteomes" id="UP000789702"/>
    </source>
</evidence>
<evidence type="ECO:0000313" key="1">
    <source>
        <dbReference type="EMBL" id="CAG8567763.1"/>
    </source>
</evidence>
<proteinExistence type="predicted"/>
<keyword evidence="2" id="KW-1185">Reference proteome</keyword>